<accession>A0A2S2C6C3</accession>
<dbReference type="PANTHER" id="PTHR43739">
    <property type="entry name" value="XYLOGLUCANASE (EUROFUNG)"/>
    <property type="match status" value="1"/>
</dbReference>
<sequence length="728" mass="78576">MARKTIVVQQRYADRPRKSESPTARPDPTTTHKVRSDWFQAREAWPLRESPIDVLLQERARAQVEVPPAPGSDLWASVGPSNIGGRMTCLVCHPDHPERLWAGAAGGGVWQSTDAGMTWQPLWHDQPSLNVGSLAIDPQQPDTIYCGTGEANLSADSHPGIGVMRSLDAGATWQVLAPAATLGLPRRIGALAVDPFDSQHLLAGGVGHRPQDAAGLFVSRDGGLSWARVPLAGPAGYRCHDIQFRTGDEGLTYVTITAQGAKSGIWRSRDGGATWQQLGGGLPPPAAIGRTSLALAPSDPNVLYAQIERQSAVLGIFRTGDGGDTWTAVGGNHFADERQMSYNNTIVVHSSDANWVLCGGVDLHRTKNGGNTWTRVTRWDSDRGDPIYAHADHHSLVMPTGEPGSVYDMNDGGMDFSADGGTKWENRSNGLATNMFYDLEVAQTSGDFIAGGAQDNGTLATLDGQAHTYFELTGGDGGWVVIDPQDANHLFTTWQFMGMARFRASDGWKEVSPPENQAKPWMMFVAMDPKNRKTLFTGSRRVWRTKNDGDTWTAVSEVLDGSDITAVEVARADNKRVYIGTENGGFFRSTDGGATWSDNLASTLLPGRTLTRVQSRADDADVVYATVANFGIHHVFRSADGGLNWTDIDRGELPDVPALSIAVPAAHPGRIYVCGDAGVFVSDDDGTSWANLTGTLPNVTVVDLVYHEQERLLTAATYGRSIWRLPVD</sequence>
<evidence type="ECO:0000256" key="1">
    <source>
        <dbReference type="SAM" id="MobiDB-lite"/>
    </source>
</evidence>
<dbReference type="InterPro" id="IPR052025">
    <property type="entry name" value="Xyloglucanase_GH74"/>
</dbReference>
<keyword evidence="2" id="KW-0614">Plasmid</keyword>
<evidence type="ECO:0000313" key="2">
    <source>
        <dbReference type="EMBL" id="AWK76447.1"/>
    </source>
</evidence>
<dbReference type="GO" id="GO:0010411">
    <property type="term" value="P:xyloglucan metabolic process"/>
    <property type="evidence" value="ECO:0007669"/>
    <property type="project" value="TreeGrafter"/>
</dbReference>
<feature type="region of interest" description="Disordered" evidence="1">
    <location>
        <begin position="1"/>
        <end position="34"/>
    </location>
</feature>
<evidence type="ECO:0000313" key="3">
    <source>
        <dbReference type="Proteomes" id="UP000245711"/>
    </source>
</evidence>
<dbReference type="KEGG" id="roz:CBI38_34145"/>
<gene>
    <name evidence="2" type="ORF">CBI38_34145</name>
</gene>
<dbReference type="Gene3D" id="2.130.10.10">
    <property type="entry name" value="YVTN repeat-like/Quinoprotein amine dehydrogenase"/>
    <property type="match status" value="3"/>
</dbReference>
<protein>
    <submittedName>
        <fullName evidence="2">Uncharacterized protein</fullName>
    </submittedName>
</protein>
<organism evidence="2 3">
    <name type="scientific">Rhodococcus oxybenzonivorans</name>
    <dbReference type="NCBI Taxonomy" id="1990687"/>
    <lineage>
        <taxon>Bacteria</taxon>
        <taxon>Bacillati</taxon>
        <taxon>Actinomycetota</taxon>
        <taxon>Actinomycetes</taxon>
        <taxon>Mycobacteriales</taxon>
        <taxon>Nocardiaceae</taxon>
        <taxon>Rhodococcus</taxon>
    </lineage>
</organism>
<dbReference type="Proteomes" id="UP000245711">
    <property type="component" value="Plasmid pRB98"/>
</dbReference>
<dbReference type="PANTHER" id="PTHR43739:SF5">
    <property type="entry name" value="EXO-ALPHA-SIALIDASE"/>
    <property type="match status" value="1"/>
</dbReference>
<dbReference type="RefSeq" id="WP_109335901.1">
    <property type="nucleotide sequence ID" value="NZ_CP021355.1"/>
</dbReference>
<name>A0A2S2C6C3_9NOCA</name>
<dbReference type="EMBL" id="CP021355">
    <property type="protein sequence ID" value="AWK76447.1"/>
    <property type="molecule type" value="Genomic_DNA"/>
</dbReference>
<dbReference type="SUPFAM" id="SSF110296">
    <property type="entry name" value="Oligoxyloglucan reducing end-specific cellobiohydrolase"/>
    <property type="match status" value="2"/>
</dbReference>
<keyword evidence="3" id="KW-1185">Reference proteome</keyword>
<dbReference type="InterPro" id="IPR015943">
    <property type="entry name" value="WD40/YVTN_repeat-like_dom_sf"/>
</dbReference>
<dbReference type="AlphaFoldDB" id="A0A2S2C6C3"/>
<dbReference type="OrthoDB" id="9764804at2"/>
<dbReference type="CDD" id="cd15482">
    <property type="entry name" value="Sialidase_non-viral"/>
    <property type="match status" value="2"/>
</dbReference>
<reference evidence="2 3" key="1">
    <citation type="submission" date="2017-05" db="EMBL/GenBank/DDBJ databases">
        <title>Isolation of Rhodococcus sp. S2-17 biodegrading of BP-3.</title>
        <authorList>
            <person name="Lee Y."/>
            <person name="Kim K.H."/>
            <person name="Chun B.H."/>
            <person name="Jung H.S."/>
            <person name="Jeon C.O."/>
        </authorList>
    </citation>
    <scope>NUCLEOTIDE SEQUENCE [LARGE SCALE GENOMIC DNA]</scope>
    <source>
        <strain evidence="2 3">S2-17</strain>
        <plasmid evidence="3">prb98</plasmid>
    </source>
</reference>
<proteinExistence type="predicted"/>
<geneLocation type="plasmid" evidence="3">
    <name>prb98</name>
</geneLocation>